<accession>A0A1Z4N8R9</accession>
<organism evidence="2 3">
    <name type="scientific">Tolypothrix tenuis PCC 7101</name>
    <dbReference type="NCBI Taxonomy" id="231146"/>
    <lineage>
        <taxon>Bacteria</taxon>
        <taxon>Bacillati</taxon>
        <taxon>Cyanobacteriota</taxon>
        <taxon>Cyanophyceae</taxon>
        <taxon>Nostocales</taxon>
        <taxon>Tolypothrichaceae</taxon>
        <taxon>Tolypothrix</taxon>
    </lineage>
</organism>
<evidence type="ECO:0000256" key="1">
    <source>
        <dbReference type="SAM" id="Phobius"/>
    </source>
</evidence>
<dbReference type="KEGG" id="ttq:NIES37_60600"/>
<proteinExistence type="predicted"/>
<keyword evidence="1" id="KW-0812">Transmembrane</keyword>
<evidence type="ECO:0000313" key="2">
    <source>
        <dbReference type="EMBL" id="BAZ02052.1"/>
    </source>
</evidence>
<dbReference type="Proteomes" id="UP000218785">
    <property type="component" value="Chromosome"/>
</dbReference>
<keyword evidence="1" id="KW-0472">Membrane</keyword>
<name>A0A1Z4N8R9_9CYAN</name>
<dbReference type="EMBL" id="AP018248">
    <property type="protein sequence ID" value="BAZ02052.1"/>
    <property type="molecule type" value="Genomic_DNA"/>
</dbReference>
<sequence>MKQEQIILGSITATVSAMGLGYLGAQYLNQTTMYTVAGAMMGLGATVQIRQLKPKSKPQTPRLLLLPAASSIPVHDEPQPQLMQPLFQPIEQSVEQHHEIIELEPSTEVIEVRSEVDPVIERFLKLGLEEF</sequence>
<gene>
    <name evidence="2" type="ORF">NIES37_60600</name>
</gene>
<protein>
    <submittedName>
        <fullName evidence="2">Uncharacterized protein</fullName>
    </submittedName>
</protein>
<feature type="transmembrane region" description="Helical" evidence="1">
    <location>
        <begin position="7"/>
        <end position="25"/>
    </location>
</feature>
<keyword evidence="3" id="KW-1185">Reference proteome</keyword>
<dbReference type="RefSeq" id="WP_096582007.1">
    <property type="nucleotide sequence ID" value="NZ_CAWNJS010000001.1"/>
</dbReference>
<keyword evidence="1" id="KW-1133">Transmembrane helix</keyword>
<dbReference type="AlphaFoldDB" id="A0A1Z4N8R9"/>
<evidence type="ECO:0000313" key="3">
    <source>
        <dbReference type="Proteomes" id="UP000218785"/>
    </source>
</evidence>
<reference evidence="2 3" key="1">
    <citation type="submission" date="2017-06" db="EMBL/GenBank/DDBJ databases">
        <title>Genome sequencing of cyanobaciteial culture collection at National Institute for Environmental Studies (NIES).</title>
        <authorList>
            <person name="Hirose Y."/>
            <person name="Shimura Y."/>
            <person name="Fujisawa T."/>
            <person name="Nakamura Y."/>
            <person name="Kawachi M."/>
        </authorList>
    </citation>
    <scope>NUCLEOTIDE SEQUENCE [LARGE SCALE GENOMIC DNA]</scope>
    <source>
        <strain evidence="2 3">NIES-37</strain>
    </source>
</reference>